<dbReference type="Proteomes" id="UP000221024">
    <property type="component" value="Unassembled WGS sequence"/>
</dbReference>
<dbReference type="EMBL" id="PDEP01000001">
    <property type="protein sequence ID" value="PEN09365.1"/>
    <property type="molecule type" value="Genomic_DNA"/>
</dbReference>
<name>A0A2H3P8Y5_9BACT</name>
<comment type="caution">
    <text evidence="1">The sequence shown here is derived from an EMBL/GenBank/DDBJ whole genome shotgun (WGS) entry which is preliminary data.</text>
</comment>
<protein>
    <submittedName>
        <fullName evidence="1">Uncharacterized protein</fullName>
    </submittedName>
</protein>
<keyword evidence="2" id="KW-1185">Reference proteome</keyword>
<sequence>MAFLCGPGSEGRSFPNRTAPCWPDRLGDPFRTLTEDPPNEADAVFFDLQALRPLLHEGTVRPDEPIEELIWGLDALVLIPQARPADRIVPLRQP</sequence>
<organism evidence="1 2">
    <name type="scientific">Longimonas halophila</name>
    <dbReference type="NCBI Taxonomy" id="1469170"/>
    <lineage>
        <taxon>Bacteria</taxon>
        <taxon>Pseudomonadati</taxon>
        <taxon>Rhodothermota</taxon>
        <taxon>Rhodothermia</taxon>
        <taxon>Rhodothermales</taxon>
        <taxon>Salisaetaceae</taxon>
        <taxon>Longimonas</taxon>
    </lineage>
</organism>
<dbReference type="RefSeq" id="WP_098060764.1">
    <property type="nucleotide sequence ID" value="NZ_PDEP01000001.1"/>
</dbReference>
<evidence type="ECO:0000313" key="2">
    <source>
        <dbReference type="Proteomes" id="UP000221024"/>
    </source>
</evidence>
<evidence type="ECO:0000313" key="1">
    <source>
        <dbReference type="EMBL" id="PEN09365.1"/>
    </source>
</evidence>
<proteinExistence type="predicted"/>
<dbReference type="OrthoDB" id="5816932at2"/>
<dbReference type="AlphaFoldDB" id="A0A2H3P8Y5"/>
<reference evidence="1 2" key="1">
    <citation type="submission" date="2017-10" db="EMBL/GenBank/DDBJ databases">
        <title>Draft genome of Longimonas halophila.</title>
        <authorList>
            <person name="Goh K.M."/>
            <person name="Shamsir M.S."/>
            <person name="Lim S.W."/>
        </authorList>
    </citation>
    <scope>NUCLEOTIDE SEQUENCE [LARGE SCALE GENOMIC DNA]</scope>
    <source>
        <strain evidence="1 2">KCTC 42399</strain>
    </source>
</reference>
<accession>A0A2H3P8Y5</accession>
<gene>
    <name evidence="1" type="ORF">CRI93_01150</name>
</gene>